<keyword evidence="3" id="KW-1185">Reference proteome</keyword>
<dbReference type="AlphaFoldDB" id="A0A9P5ZV43"/>
<evidence type="ECO:0000256" key="1">
    <source>
        <dbReference type="SAM" id="SignalP"/>
    </source>
</evidence>
<protein>
    <submittedName>
        <fullName evidence="2">Uncharacterized protein</fullName>
    </submittedName>
</protein>
<sequence>MTLLLIVLTLLATPRRHAEWCVLVAVAEEALTKWKGQVEAALGYDTAQVDQWIIINGRHASRSRDKVVNNGHPHLAQCGGNDLAGYKSYWLLLPFSLGWAATYAPGPYTGSCVLGYHCFSQECPHHTQTLADEVYSVNIIYIELGKGNYQVYYGMAYVCTVNGALTWQSWIIYRTGQGKL</sequence>
<feature type="signal peptide" evidence="1">
    <location>
        <begin position="1"/>
        <end position="18"/>
    </location>
</feature>
<feature type="chain" id="PRO_5040514247" evidence="1">
    <location>
        <begin position="19"/>
        <end position="180"/>
    </location>
</feature>
<dbReference type="Proteomes" id="UP000807025">
    <property type="component" value="Unassembled WGS sequence"/>
</dbReference>
<gene>
    <name evidence="2" type="ORF">BDN71DRAFT_1431621</name>
</gene>
<keyword evidence="1" id="KW-0732">Signal</keyword>
<name>A0A9P5ZV43_PLEER</name>
<reference evidence="2" key="1">
    <citation type="submission" date="2020-11" db="EMBL/GenBank/DDBJ databases">
        <authorList>
            <consortium name="DOE Joint Genome Institute"/>
            <person name="Ahrendt S."/>
            <person name="Riley R."/>
            <person name="Andreopoulos W."/>
            <person name="Labutti K."/>
            <person name="Pangilinan J."/>
            <person name="Ruiz-Duenas F.J."/>
            <person name="Barrasa J.M."/>
            <person name="Sanchez-Garcia M."/>
            <person name="Camarero S."/>
            <person name="Miyauchi S."/>
            <person name="Serrano A."/>
            <person name="Linde D."/>
            <person name="Babiker R."/>
            <person name="Drula E."/>
            <person name="Ayuso-Fernandez I."/>
            <person name="Pacheco R."/>
            <person name="Padilla G."/>
            <person name="Ferreira P."/>
            <person name="Barriuso J."/>
            <person name="Kellner H."/>
            <person name="Castanera R."/>
            <person name="Alfaro M."/>
            <person name="Ramirez L."/>
            <person name="Pisabarro A.G."/>
            <person name="Kuo A."/>
            <person name="Tritt A."/>
            <person name="Lipzen A."/>
            <person name="He G."/>
            <person name="Yan M."/>
            <person name="Ng V."/>
            <person name="Cullen D."/>
            <person name="Martin F."/>
            <person name="Rosso M.-N."/>
            <person name="Henrissat B."/>
            <person name="Hibbett D."/>
            <person name="Martinez A.T."/>
            <person name="Grigoriev I.V."/>
        </authorList>
    </citation>
    <scope>NUCLEOTIDE SEQUENCE</scope>
    <source>
        <strain evidence="2">ATCC 90797</strain>
    </source>
</reference>
<proteinExistence type="predicted"/>
<evidence type="ECO:0000313" key="2">
    <source>
        <dbReference type="EMBL" id="KAF9494539.1"/>
    </source>
</evidence>
<comment type="caution">
    <text evidence="2">The sequence shown here is derived from an EMBL/GenBank/DDBJ whole genome shotgun (WGS) entry which is preliminary data.</text>
</comment>
<accession>A0A9P5ZV43</accession>
<dbReference type="OrthoDB" id="3119673at2759"/>
<organism evidence="2 3">
    <name type="scientific">Pleurotus eryngii</name>
    <name type="common">Boletus of the steppes</name>
    <dbReference type="NCBI Taxonomy" id="5323"/>
    <lineage>
        <taxon>Eukaryota</taxon>
        <taxon>Fungi</taxon>
        <taxon>Dikarya</taxon>
        <taxon>Basidiomycota</taxon>
        <taxon>Agaricomycotina</taxon>
        <taxon>Agaricomycetes</taxon>
        <taxon>Agaricomycetidae</taxon>
        <taxon>Agaricales</taxon>
        <taxon>Pleurotineae</taxon>
        <taxon>Pleurotaceae</taxon>
        <taxon>Pleurotus</taxon>
    </lineage>
</organism>
<evidence type="ECO:0000313" key="3">
    <source>
        <dbReference type="Proteomes" id="UP000807025"/>
    </source>
</evidence>
<dbReference type="EMBL" id="MU154571">
    <property type="protein sequence ID" value="KAF9494539.1"/>
    <property type="molecule type" value="Genomic_DNA"/>
</dbReference>